<keyword evidence="2" id="KW-1185">Reference proteome</keyword>
<evidence type="ECO:0000313" key="2">
    <source>
        <dbReference type="Proteomes" id="UP000299102"/>
    </source>
</evidence>
<proteinExistence type="predicted"/>
<sequence>MYLRSGARVEDFVNMPLDDYRMTSNSRSLGFDVWIAKKYAPSFTLEERQQRGTVEEMAMTALDRPVIAGDIGHSTVPQKTRTQRRLGVTHAARAPSCVVPAGLVRSGRAAPVPALADQTPCLLAERVRTPDRKSRE</sequence>
<protein>
    <submittedName>
        <fullName evidence="1">Uncharacterized protein</fullName>
    </submittedName>
</protein>
<dbReference type="EMBL" id="BGZK01000766">
    <property type="protein sequence ID" value="GBP59645.1"/>
    <property type="molecule type" value="Genomic_DNA"/>
</dbReference>
<reference evidence="1 2" key="1">
    <citation type="journal article" date="2019" name="Commun. Biol.">
        <title>The bagworm genome reveals a unique fibroin gene that provides high tensile strength.</title>
        <authorList>
            <person name="Kono N."/>
            <person name="Nakamura H."/>
            <person name="Ohtoshi R."/>
            <person name="Tomita M."/>
            <person name="Numata K."/>
            <person name="Arakawa K."/>
        </authorList>
    </citation>
    <scope>NUCLEOTIDE SEQUENCE [LARGE SCALE GENOMIC DNA]</scope>
</reference>
<comment type="caution">
    <text evidence="1">The sequence shown here is derived from an EMBL/GenBank/DDBJ whole genome shotgun (WGS) entry which is preliminary data.</text>
</comment>
<gene>
    <name evidence="1" type="ORF">EVAR_46013_1</name>
</gene>
<name>A0A4C1XBX3_EUMVA</name>
<dbReference type="Proteomes" id="UP000299102">
    <property type="component" value="Unassembled WGS sequence"/>
</dbReference>
<evidence type="ECO:0000313" key="1">
    <source>
        <dbReference type="EMBL" id="GBP59645.1"/>
    </source>
</evidence>
<organism evidence="1 2">
    <name type="scientific">Eumeta variegata</name>
    <name type="common">Bagworm moth</name>
    <name type="synonym">Eumeta japonica</name>
    <dbReference type="NCBI Taxonomy" id="151549"/>
    <lineage>
        <taxon>Eukaryota</taxon>
        <taxon>Metazoa</taxon>
        <taxon>Ecdysozoa</taxon>
        <taxon>Arthropoda</taxon>
        <taxon>Hexapoda</taxon>
        <taxon>Insecta</taxon>
        <taxon>Pterygota</taxon>
        <taxon>Neoptera</taxon>
        <taxon>Endopterygota</taxon>
        <taxon>Lepidoptera</taxon>
        <taxon>Glossata</taxon>
        <taxon>Ditrysia</taxon>
        <taxon>Tineoidea</taxon>
        <taxon>Psychidae</taxon>
        <taxon>Oiketicinae</taxon>
        <taxon>Eumeta</taxon>
    </lineage>
</organism>
<accession>A0A4C1XBX3</accession>
<dbReference type="AlphaFoldDB" id="A0A4C1XBX3"/>